<proteinExistence type="predicted"/>
<sequence length="181" mass="19726">MTESKLDTTRRIRAELVERWPALFNEGKPVPLAIGIRKTLLAAMPKVTDELIGRVLRSWCFRPQYLAALTAGADRHGLEGIVGTVSEEAANLAAEQLHTLQTHLAEKAKAKREAVQIEEARQAEAKKKKAEQAEPPKTKPPAPPSKPKPTPPAMPKAAPVEPPKPSGPVIVVKKRRLPPTS</sequence>
<dbReference type="SMART" id="SM00945">
    <property type="entry name" value="ProQ"/>
    <property type="match status" value="1"/>
</dbReference>
<feature type="domain" description="ProQ/FinO" evidence="3">
    <location>
        <begin position="4"/>
        <end position="113"/>
    </location>
</feature>
<keyword evidence="1" id="KW-0694">RNA-binding</keyword>
<evidence type="ECO:0000313" key="4">
    <source>
        <dbReference type="EMBL" id="PZN72350.1"/>
    </source>
</evidence>
<dbReference type="AlphaFoldDB" id="A0A2W4S9U7"/>
<evidence type="ECO:0000259" key="3">
    <source>
        <dbReference type="SMART" id="SM00945"/>
    </source>
</evidence>
<dbReference type="Proteomes" id="UP000249396">
    <property type="component" value="Unassembled WGS sequence"/>
</dbReference>
<dbReference type="InterPro" id="IPR016103">
    <property type="entry name" value="ProQ/FinO"/>
</dbReference>
<evidence type="ECO:0000256" key="1">
    <source>
        <dbReference type="ARBA" id="ARBA00022884"/>
    </source>
</evidence>
<dbReference type="SUPFAM" id="SSF48657">
    <property type="entry name" value="FinO-like"/>
    <property type="match status" value="1"/>
</dbReference>
<comment type="caution">
    <text evidence="4">The sequence shown here is derived from an EMBL/GenBank/DDBJ whole genome shotgun (WGS) entry which is preliminary data.</text>
</comment>
<feature type="region of interest" description="Disordered" evidence="2">
    <location>
        <begin position="119"/>
        <end position="181"/>
    </location>
</feature>
<feature type="compositionally biased region" description="Basic residues" evidence="2">
    <location>
        <begin position="172"/>
        <end position="181"/>
    </location>
</feature>
<dbReference type="InterPro" id="IPR036442">
    <property type="entry name" value="ProQ/FinO_sf"/>
</dbReference>
<name>A0A2W4S9U7_9GAMM</name>
<dbReference type="Pfam" id="PF04352">
    <property type="entry name" value="ProQ"/>
    <property type="match status" value="1"/>
</dbReference>
<gene>
    <name evidence="4" type="ORF">DM484_24655</name>
</gene>
<dbReference type="Gene3D" id="1.10.1710.10">
    <property type="entry name" value="ProQ/FinO domain"/>
    <property type="match status" value="1"/>
</dbReference>
<protein>
    <recommendedName>
        <fullName evidence="3">ProQ/FinO domain-containing protein</fullName>
    </recommendedName>
</protein>
<organism evidence="4 5">
    <name type="scientific">Candidatus Methylumidiphilus alinenensis</name>
    <dbReference type="NCBI Taxonomy" id="2202197"/>
    <lineage>
        <taxon>Bacteria</taxon>
        <taxon>Pseudomonadati</taxon>
        <taxon>Pseudomonadota</taxon>
        <taxon>Gammaproteobacteria</taxon>
        <taxon>Methylococcales</taxon>
        <taxon>Candidatus Methylumidiphilus</taxon>
    </lineage>
</organism>
<evidence type="ECO:0000256" key="2">
    <source>
        <dbReference type="SAM" id="MobiDB-lite"/>
    </source>
</evidence>
<accession>A0A2W4S9U7</accession>
<feature type="compositionally biased region" description="Pro residues" evidence="2">
    <location>
        <begin position="138"/>
        <end position="166"/>
    </location>
</feature>
<reference evidence="4 5" key="1">
    <citation type="journal article" date="2018" name="Aquat. Microb. Ecol.">
        <title>Gammaproteobacterial methanotrophs dominate.</title>
        <authorList>
            <person name="Rissanen A.J."/>
            <person name="Saarenheimo J."/>
            <person name="Tiirola M."/>
            <person name="Peura S."/>
            <person name="Aalto S.L."/>
            <person name="Karvinen A."/>
            <person name="Nykanen H."/>
        </authorList>
    </citation>
    <scope>NUCLEOTIDE SEQUENCE [LARGE SCALE GENOMIC DNA]</scope>
    <source>
        <strain evidence="4">AMbin10</strain>
    </source>
</reference>
<evidence type="ECO:0000313" key="5">
    <source>
        <dbReference type="Proteomes" id="UP000249396"/>
    </source>
</evidence>
<feature type="compositionally biased region" description="Basic and acidic residues" evidence="2">
    <location>
        <begin position="119"/>
        <end position="137"/>
    </location>
</feature>
<dbReference type="EMBL" id="QJPH01000491">
    <property type="protein sequence ID" value="PZN72350.1"/>
    <property type="molecule type" value="Genomic_DNA"/>
</dbReference>
<dbReference type="GO" id="GO:0003723">
    <property type="term" value="F:RNA binding"/>
    <property type="evidence" value="ECO:0007669"/>
    <property type="project" value="UniProtKB-KW"/>
</dbReference>